<name>A0A7T8KM92_CALRO</name>
<dbReference type="AlphaFoldDB" id="A0A7T8KM92"/>
<dbReference type="EMBL" id="CP045891">
    <property type="protein sequence ID" value="QQP58531.1"/>
    <property type="molecule type" value="Genomic_DNA"/>
</dbReference>
<proteinExistence type="predicted"/>
<protein>
    <submittedName>
        <fullName evidence="1">Uncharacterized protein</fullName>
    </submittedName>
</protein>
<sequence length="52" mass="6215">LNFDPQMHWRKLFSQRRWTSWIRSFFPPPPDVTGGSLRTIHSIFSSETHSLE</sequence>
<feature type="non-terminal residue" evidence="1">
    <location>
        <position position="1"/>
    </location>
</feature>
<evidence type="ECO:0000313" key="2">
    <source>
        <dbReference type="Proteomes" id="UP000595437"/>
    </source>
</evidence>
<keyword evidence="2" id="KW-1185">Reference proteome</keyword>
<dbReference type="Proteomes" id="UP000595437">
    <property type="component" value="Chromosome 2"/>
</dbReference>
<evidence type="ECO:0000313" key="1">
    <source>
        <dbReference type="EMBL" id="QQP58531.1"/>
    </source>
</evidence>
<accession>A0A7T8KM92</accession>
<feature type="non-terminal residue" evidence="1">
    <location>
        <position position="52"/>
    </location>
</feature>
<gene>
    <name evidence="1" type="ORF">FKW44_003886</name>
</gene>
<organism evidence="1 2">
    <name type="scientific">Caligus rogercresseyi</name>
    <name type="common">Sea louse</name>
    <dbReference type="NCBI Taxonomy" id="217165"/>
    <lineage>
        <taxon>Eukaryota</taxon>
        <taxon>Metazoa</taxon>
        <taxon>Ecdysozoa</taxon>
        <taxon>Arthropoda</taxon>
        <taxon>Crustacea</taxon>
        <taxon>Multicrustacea</taxon>
        <taxon>Hexanauplia</taxon>
        <taxon>Copepoda</taxon>
        <taxon>Siphonostomatoida</taxon>
        <taxon>Caligidae</taxon>
        <taxon>Caligus</taxon>
    </lineage>
</organism>
<reference evidence="2" key="1">
    <citation type="submission" date="2021-01" db="EMBL/GenBank/DDBJ databases">
        <title>Caligus Genome Assembly.</title>
        <authorList>
            <person name="Gallardo-Escarate C."/>
        </authorList>
    </citation>
    <scope>NUCLEOTIDE SEQUENCE [LARGE SCALE GENOMIC DNA]</scope>
</reference>